<dbReference type="GO" id="GO:0044547">
    <property type="term" value="F:DNA topoisomerase binding"/>
    <property type="evidence" value="ECO:0007669"/>
    <property type="project" value="TreeGrafter"/>
</dbReference>
<dbReference type="GO" id="GO:0042800">
    <property type="term" value="F:histone H3K4 methyltransferase activity"/>
    <property type="evidence" value="ECO:0007669"/>
    <property type="project" value="TreeGrafter"/>
</dbReference>
<dbReference type="GO" id="GO:0000793">
    <property type="term" value="C:condensed chromosome"/>
    <property type="evidence" value="ECO:0007669"/>
    <property type="project" value="TreeGrafter"/>
</dbReference>
<dbReference type="GO" id="GO:0035861">
    <property type="term" value="C:site of double-strand break"/>
    <property type="evidence" value="ECO:0007669"/>
    <property type="project" value="TreeGrafter"/>
</dbReference>
<sequence>MDLMQCRYSENRFKRFQSGNFDVKHESRSGRPVKGKVDAILEKVEQDRHISSYNVAEELGIERKNTFDPFKKRTSEKGHGQKAASSLDYSKTGLTRNKLMLSVWWNWKSHYERSPPGKTIKSDIWCQQLMRFKQKKNGRVPAGPKSTTAVDVYGPLAQREDNNRTIDFGS</sequence>
<dbReference type="GO" id="GO:0006303">
    <property type="term" value="P:double-strand break repair via nonhomologous end joining"/>
    <property type="evidence" value="ECO:0007669"/>
    <property type="project" value="TreeGrafter"/>
</dbReference>
<dbReference type="InterPro" id="IPR052709">
    <property type="entry name" value="Transposase-MT_Hybrid"/>
</dbReference>
<dbReference type="GO" id="GO:0005634">
    <property type="term" value="C:nucleus"/>
    <property type="evidence" value="ECO:0007669"/>
    <property type="project" value="TreeGrafter"/>
</dbReference>
<protein>
    <recommendedName>
        <fullName evidence="3">Mariner Mos1 transposase</fullName>
    </recommendedName>
</protein>
<dbReference type="Proteomes" id="UP000299102">
    <property type="component" value="Unassembled WGS sequence"/>
</dbReference>
<dbReference type="PANTHER" id="PTHR46060:SF2">
    <property type="entry name" value="HISTONE-LYSINE N-METHYLTRANSFERASE SETMAR"/>
    <property type="match status" value="1"/>
</dbReference>
<dbReference type="GO" id="GO:0046975">
    <property type="term" value="F:histone H3K36 methyltransferase activity"/>
    <property type="evidence" value="ECO:0007669"/>
    <property type="project" value="TreeGrafter"/>
</dbReference>
<dbReference type="GO" id="GO:0015074">
    <property type="term" value="P:DNA integration"/>
    <property type="evidence" value="ECO:0007669"/>
    <property type="project" value="TreeGrafter"/>
</dbReference>
<dbReference type="GO" id="GO:0003697">
    <property type="term" value="F:single-stranded DNA binding"/>
    <property type="evidence" value="ECO:0007669"/>
    <property type="project" value="TreeGrafter"/>
</dbReference>
<dbReference type="GO" id="GO:0044774">
    <property type="term" value="P:mitotic DNA integrity checkpoint signaling"/>
    <property type="evidence" value="ECO:0007669"/>
    <property type="project" value="TreeGrafter"/>
</dbReference>
<dbReference type="OrthoDB" id="616263at2759"/>
<dbReference type="EMBL" id="BGZK01000003">
    <property type="protein sequence ID" value="GBO99700.1"/>
    <property type="molecule type" value="Genomic_DNA"/>
</dbReference>
<evidence type="ECO:0000313" key="2">
    <source>
        <dbReference type="Proteomes" id="UP000299102"/>
    </source>
</evidence>
<comment type="caution">
    <text evidence="1">The sequence shown here is derived from an EMBL/GenBank/DDBJ whole genome shotgun (WGS) entry which is preliminary data.</text>
</comment>
<proteinExistence type="predicted"/>
<dbReference type="PANTHER" id="PTHR46060">
    <property type="entry name" value="MARINER MOS1 TRANSPOSASE-LIKE PROTEIN"/>
    <property type="match status" value="1"/>
</dbReference>
<dbReference type="GO" id="GO:0000014">
    <property type="term" value="F:single-stranded DNA endodeoxyribonuclease activity"/>
    <property type="evidence" value="ECO:0007669"/>
    <property type="project" value="TreeGrafter"/>
</dbReference>
<dbReference type="GO" id="GO:0003690">
    <property type="term" value="F:double-stranded DNA binding"/>
    <property type="evidence" value="ECO:0007669"/>
    <property type="project" value="TreeGrafter"/>
</dbReference>
<evidence type="ECO:0000313" key="1">
    <source>
        <dbReference type="EMBL" id="GBO99700.1"/>
    </source>
</evidence>
<dbReference type="InterPro" id="IPR001888">
    <property type="entry name" value="Transposase_1"/>
</dbReference>
<organism evidence="1 2">
    <name type="scientific">Eumeta variegata</name>
    <name type="common">Bagworm moth</name>
    <name type="synonym">Eumeta japonica</name>
    <dbReference type="NCBI Taxonomy" id="151549"/>
    <lineage>
        <taxon>Eukaryota</taxon>
        <taxon>Metazoa</taxon>
        <taxon>Ecdysozoa</taxon>
        <taxon>Arthropoda</taxon>
        <taxon>Hexapoda</taxon>
        <taxon>Insecta</taxon>
        <taxon>Pterygota</taxon>
        <taxon>Neoptera</taxon>
        <taxon>Endopterygota</taxon>
        <taxon>Lepidoptera</taxon>
        <taxon>Glossata</taxon>
        <taxon>Ditrysia</taxon>
        <taxon>Tineoidea</taxon>
        <taxon>Psychidae</taxon>
        <taxon>Oiketicinae</taxon>
        <taxon>Eumeta</taxon>
    </lineage>
</organism>
<dbReference type="GO" id="GO:0000729">
    <property type="term" value="P:DNA double-strand break processing"/>
    <property type="evidence" value="ECO:0007669"/>
    <property type="project" value="TreeGrafter"/>
</dbReference>
<name>A0A4C1SF40_EUMVA</name>
<reference evidence="1 2" key="1">
    <citation type="journal article" date="2019" name="Commun. Biol.">
        <title>The bagworm genome reveals a unique fibroin gene that provides high tensile strength.</title>
        <authorList>
            <person name="Kono N."/>
            <person name="Nakamura H."/>
            <person name="Ohtoshi R."/>
            <person name="Tomita M."/>
            <person name="Numata K."/>
            <person name="Arakawa K."/>
        </authorList>
    </citation>
    <scope>NUCLEOTIDE SEQUENCE [LARGE SCALE GENOMIC DNA]</scope>
</reference>
<dbReference type="AlphaFoldDB" id="A0A4C1SF40"/>
<dbReference type="GO" id="GO:0031297">
    <property type="term" value="P:replication fork processing"/>
    <property type="evidence" value="ECO:0007669"/>
    <property type="project" value="TreeGrafter"/>
</dbReference>
<accession>A0A4C1SF40</accession>
<keyword evidence="2" id="KW-1185">Reference proteome</keyword>
<gene>
    <name evidence="1" type="ORF">EVAR_796_1</name>
</gene>
<dbReference type="Pfam" id="PF01359">
    <property type="entry name" value="Transposase_1"/>
    <property type="match status" value="1"/>
</dbReference>
<evidence type="ECO:0008006" key="3">
    <source>
        <dbReference type="Google" id="ProtNLM"/>
    </source>
</evidence>